<name>A0A375FUB1_9BURK</name>
<organism evidence="1 2">
    <name type="scientific">Cupriavidus oxalaticus</name>
    <dbReference type="NCBI Taxonomy" id="96344"/>
    <lineage>
        <taxon>Bacteria</taxon>
        <taxon>Pseudomonadati</taxon>
        <taxon>Pseudomonadota</taxon>
        <taxon>Betaproteobacteria</taxon>
        <taxon>Burkholderiales</taxon>
        <taxon>Burkholderiaceae</taxon>
        <taxon>Cupriavidus</taxon>
    </lineage>
</organism>
<sequence>MIGCTDKVSPLGWTMDCGCADMEYARVRLVARRPEWLPATFPHSLAKRSTHYENASSNTLRSCIGIVSVRGLSYMVYHNRPAISCPKAGQAQH</sequence>
<protein>
    <submittedName>
        <fullName evidence="1">Uncharacterized protein</fullName>
    </submittedName>
</protein>
<comment type="caution">
    <text evidence="1">The sequence shown here is derived from an EMBL/GenBank/DDBJ whole genome shotgun (WGS) entry which is preliminary data.</text>
</comment>
<dbReference type="Proteomes" id="UP000256862">
    <property type="component" value="Unassembled WGS sequence"/>
</dbReference>
<proteinExistence type="predicted"/>
<dbReference type="EMBL" id="OGUS01000096">
    <property type="protein sequence ID" value="SPC10077.1"/>
    <property type="molecule type" value="Genomic_DNA"/>
</dbReference>
<accession>A0A375FUB1</accession>
<evidence type="ECO:0000313" key="1">
    <source>
        <dbReference type="EMBL" id="SPC10077.1"/>
    </source>
</evidence>
<gene>
    <name evidence="1" type="ORF">CO2235_U880005</name>
</gene>
<reference evidence="2" key="1">
    <citation type="submission" date="2018-01" db="EMBL/GenBank/DDBJ databases">
        <authorList>
            <person name="Gaut B.S."/>
            <person name="Morton B.R."/>
            <person name="Clegg M.T."/>
            <person name="Duvall M.R."/>
        </authorList>
    </citation>
    <scope>NUCLEOTIDE SEQUENCE [LARGE SCALE GENOMIC DNA]</scope>
</reference>
<evidence type="ECO:0000313" key="2">
    <source>
        <dbReference type="Proteomes" id="UP000256862"/>
    </source>
</evidence>
<dbReference type="AlphaFoldDB" id="A0A375FUB1"/>